<keyword evidence="1" id="KW-1133">Transmembrane helix</keyword>
<sequence length="65" mass="7559">MEQTTLKDSVWKNISKVTFFVILILLLVIIFFIVGLFIGYAGIGDGHFWEVVNTDTWRHIIDFVQ</sequence>
<keyword evidence="2" id="KW-0804">Transcription</keyword>
<dbReference type="Proteomes" id="UP000234384">
    <property type="component" value="Unassembled WGS sequence"/>
</dbReference>
<feature type="transmembrane region" description="Helical" evidence="1">
    <location>
        <begin position="20"/>
        <end position="43"/>
    </location>
</feature>
<dbReference type="Pfam" id="PF11772">
    <property type="entry name" value="EpuA"/>
    <property type="match status" value="1"/>
</dbReference>
<keyword evidence="2" id="KW-0240">DNA-directed RNA polymerase</keyword>
<accession>A0A2I1JZ82</accession>
<comment type="caution">
    <text evidence="2">The sequence shown here is derived from an EMBL/GenBank/DDBJ whole genome shotgun (WGS) entry which is preliminary data.</text>
</comment>
<dbReference type="InterPro" id="IPR024596">
    <property type="entry name" value="RNApol_su_b/EpuA"/>
</dbReference>
<protein>
    <submittedName>
        <fullName evidence="2">DNA-directed RNA polymerase subunit beta</fullName>
    </submittedName>
</protein>
<gene>
    <name evidence="2" type="ORF">CYJ57_05225</name>
</gene>
<name>A0A2I1JZ82_9LACT</name>
<organism evidence="2 3">
    <name type="scientific">Falseniella ignava</name>
    <dbReference type="NCBI Taxonomy" id="137730"/>
    <lineage>
        <taxon>Bacteria</taxon>
        <taxon>Bacillati</taxon>
        <taxon>Bacillota</taxon>
        <taxon>Bacilli</taxon>
        <taxon>Lactobacillales</taxon>
        <taxon>Aerococcaceae</taxon>
        <taxon>Falseniella</taxon>
    </lineage>
</organism>
<dbReference type="EMBL" id="PKHE01000012">
    <property type="protein sequence ID" value="PKY88622.1"/>
    <property type="molecule type" value="Genomic_DNA"/>
</dbReference>
<dbReference type="AlphaFoldDB" id="A0A2I1JZ82"/>
<keyword evidence="1" id="KW-0812">Transmembrane</keyword>
<proteinExistence type="predicted"/>
<evidence type="ECO:0000256" key="1">
    <source>
        <dbReference type="SAM" id="Phobius"/>
    </source>
</evidence>
<evidence type="ECO:0000313" key="3">
    <source>
        <dbReference type="Proteomes" id="UP000234384"/>
    </source>
</evidence>
<keyword evidence="1" id="KW-0472">Membrane</keyword>
<evidence type="ECO:0000313" key="2">
    <source>
        <dbReference type="EMBL" id="PKY88622.1"/>
    </source>
</evidence>
<dbReference type="GO" id="GO:0000428">
    <property type="term" value="C:DNA-directed RNA polymerase complex"/>
    <property type="evidence" value="ECO:0007669"/>
    <property type="project" value="UniProtKB-KW"/>
</dbReference>
<dbReference type="RefSeq" id="WP_006701054.1">
    <property type="nucleotide sequence ID" value="NZ_PKHE01000012.1"/>
</dbReference>
<reference evidence="2 3" key="1">
    <citation type="submission" date="2017-12" db="EMBL/GenBank/DDBJ databases">
        <title>Phylogenetic diversity of female urinary microbiome.</title>
        <authorList>
            <person name="Thomas-White K."/>
            <person name="Wolfe A.J."/>
        </authorList>
    </citation>
    <scope>NUCLEOTIDE SEQUENCE [LARGE SCALE GENOMIC DNA]</scope>
    <source>
        <strain evidence="2 3">UMB0898</strain>
    </source>
</reference>